<organism evidence="1 2">
    <name type="scientific">Camelina sativa</name>
    <name type="common">False flax</name>
    <name type="synonym">Myagrum sativum</name>
    <dbReference type="NCBI Taxonomy" id="90675"/>
    <lineage>
        <taxon>Eukaryota</taxon>
        <taxon>Viridiplantae</taxon>
        <taxon>Streptophyta</taxon>
        <taxon>Embryophyta</taxon>
        <taxon>Tracheophyta</taxon>
        <taxon>Spermatophyta</taxon>
        <taxon>Magnoliopsida</taxon>
        <taxon>eudicotyledons</taxon>
        <taxon>Gunneridae</taxon>
        <taxon>Pentapetalae</taxon>
        <taxon>rosids</taxon>
        <taxon>malvids</taxon>
        <taxon>Brassicales</taxon>
        <taxon>Brassicaceae</taxon>
        <taxon>Camelineae</taxon>
        <taxon>Camelina</taxon>
    </lineage>
</organism>
<sequence>MVLTEAEIEAELNRIMEAPEVDEEKVKDLEKRMMEVVEKNKGGIDPKYTKTIEYLKMDKRLKSMIKTRGSTSIVKKKNSSSSSH</sequence>
<gene>
    <name evidence="2" type="primary">LOC109125565</name>
</gene>
<reference evidence="1" key="1">
    <citation type="journal article" date="2014" name="Nat. Commun.">
        <title>The emerging biofuel crop Camelina sativa retains a highly undifferentiated hexaploid genome structure.</title>
        <authorList>
            <person name="Kagale S."/>
            <person name="Koh C."/>
            <person name="Nixon J."/>
            <person name="Bollina V."/>
            <person name="Clarke W.E."/>
            <person name="Tuteja R."/>
            <person name="Spillane C."/>
            <person name="Robinson S.J."/>
            <person name="Links M.G."/>
            <person name="Clarke C."/>
            <person name="Higgins E.E."/>
            <person name="Huebert T."/>
            <person name="Sharpe A.G."/>
            <person name="Parkin I.A."/>
        </authorList>
    </citation>
    <scope>NUCLEOTIDE SEQUENCE [LARGE SCALE GENOMIC DNA]</scope>
    <source>
        <strain evidence="1">cv. DH55</strain>
    </source>
</reference>
<evidence type="ECO:0000313" key="2">
    <source>
        <dbReference type="RefSeq" id="XP_019082968.1"/>
    </source>
</evidence>
<dbReference type="RefSeq" id="XP_019082968.1">
    <property type="nucleotide sequence ID" value="XM_019227423.1"/>
</dbReference>
<accession>A0ABM1Q880</accession>
<reference evidence="2" key="2">
    <citation type="submission" date="2025-08" db="UniProtKB">
        <authorList>
            <consortium name="RefSeq"/>
        </authorList>
    </citation>
    <scope>IDENTIFICATION</scope>
    <source>
        <tissue evidence="2">Leaf</tissue>
    </source>
</reference>
<evidence type="ECO:0000313" key="1">
    <source>
        <dbReference type="Proteomes" id="UP000694864"/>
    </source>
</evidence>
<dbReference type="GeneID" id="109125565"/>
<protein>
    <submittedName>
        <fullName evidence="2">Uncharacterized protein LOC109125565</fullName>
    </submittedName>
</protein>
<keyword evidence="1" id="KW-1185">Reference proteome</keyword>
<dbReference type="Proteomes" id="UP000694864">
    <property type="component" value="Chromosome 1"/>
</dbReference>
<proteinExistence type="predicted"/>
<name>A0ABM1Q880_CAMSA</name>